<evidence type="ECO:0000313" key="4">
    <source>
        <dbReference type="EMBL" id="PRO75593.1"/>
    </source>
</evidence>
<evidence type="ECO:0000313" key="5">
    <source>
        <dbReference type="Proteomes" id="UP000238949"/>
    </source>
</evidence>
<gene>
    <name evidence="4" type="ORF">C6Y40_00400</name>
</gene>
<dbReference type="Pfam" id="PF00563">
    <property type="entry name" value="EAL"/>
    <property type="match status" value="1"/>
</dbReference>
<organism evidence="4 5">
    <name type="scientific">Alteromonas alba</name>
    <dbReference type="NCBI Taxonomy" id="2079529"/>
    <lineage>
        <taxon>Bacteria</taxon>
        <taxon>Pseudomonadati</taxon>
        <taxon>Pseudomonadota</taxon>
        <taxon>Gammaproteobacteria</taxon>
        <taxon>Alteromonadales</taxon>
        <taxon>Alteromonadaceae</taxon>
        <taxon>Alteromonas/Salinimonas group</taxon>
        <taxon>Alteromonas</taxon>
    </lineage>
</organism>
<dbReference type="CDD" id="cd01948">
    <property type="entry name" value="EAL"/>
    <property type="match status" value="1"/>
</dbReference>
<dbReference type="InterPro" id="IPR001789">
    <property type="entry name" value="Sig_transdc_resp-reg_receiver"/>
</dbReference>
<dbReference type="PROSITE" id="PS50110">
    <property type="entry name" value="RESPONSE_REGULATORY"/>
    <property type="match status" value="1"/>
</dbReference>
<dbReference type="SUPFAM" id="SSF52172">
    <property type="entry name" value="CheY-like"/>
    <property type="match status" value="1"/>
</dbReference>
<feature type="domain" description="Response regulatory" evidence="2">
    <location>
        <begin position="15"/>
        <end position="130"/>
    </location>
</feature>
<feature type="domain" description="EAL" evidence="3">
    <location>
        <begin position="298"/>
        <end position="552"/>
    </location>
</feature>
<protein>
    <submittedName>
        <fullName evidence="4">Uncharacterized protein</fullName>
    </submittedName>
</protein>
<dbReference type="PROSITE" id="PS50883">
    <property type="entry name" value="EAL"/>
    <property type="match status" value="1"/>
</dbReference>
<dbReference type="AlphaFoldDB" id="A0A2S9VGL2"/>
<dbReference type="Gene3D" id="3.40.50.2300">
    <property type="match status" value="1"/>
</dbReference>
<dbReference type="InterPro" id="IPR050706">
    <property type="entry name" value="Cyclic-di-GMP_PDE-like"/>
</dbReference>
<dbReference type="PANTHER" id="PTHR33121">
    <property type="entry name" value="CYCLIC DI-GMP PHOSPHODIESTERASE PDEF"/>
    <property type="match status" value="1"/>
</dbReference>
<dbReference type="PANTHER" id="PTHR33121:SF15">
    <property type="entry name" value="BLUE LIGHT- AND TEMPERATURE-REGULATED ANTIREPRESSOR BLUF"/>
    <property type="match status" value="1"/>
</dbReference>
<dbReference type="GO" id="GO:0071111">
    <property type="term" value="F:cyclic-guanylate-specific phosphodiesterase activity"/>
    <property type="evidence" value="ECO:0007669"/>
    <property type="project" value="InterPro"/>
</dbReference>
<dbReference type="SMART" id="SM00448">
    <property type="entry name" value="REC"/>
    <property type="match status" value="1"/>
</dbReference>
<sequence>MACDTQSASPEKALNLLLVDDEKGVVNALKRELKDLNCCITTTTSGRKAMSVLREQDVALLITDHKMPDVNGVDLVRFAKQYSPDTHIFMLSGEGDLQAAVELLNQRMLTKYLTKPWNRQDLRNEVVKVLNQCSEGGQKTSAQQLADFDHENDKPNLRDYESVVLIKLMNVSDISLAHGEAASLDTEAYIGQRLEYMVTQPHLLQRTQAGVFALYLKESTIEITRSLCCQIRQQLQRTFAIKGVSVFCHIGVGFRNLRDSQLDHDILISSLVDTIVRDSHRISISQLDNSTITQYRRQQQLSAEVQSGLRNQEFKLAYQPKVQLSSGMINSAEVLLRWQHHSLGWVPPSEFVRLAELDGQIEAIGEWVLDQGFKVASELRRFSAELDSIAINISAKQLQSSRIVEFIGERLQHYYLPPSFIELELTETALAENSHYLEELLWQLKLLGVRLAVDDFGAGFTSFSYLSKLPIDTLKLDKVMIDNLHTDSHRQEFIHNLILSCKKLGIEVVAEGVEEEADLRCLQAMRCDKIQGYIFSPAVSRQEFEKLMIRQPFYAKFKAQQGR</sequence>
<keyword evidence="5" id="KW-1185">Reference proteome</keyword>
<dbReference type="InterPro" id="IPR035919">
    <property type="entry name" value="EAL_sf"/>
</dbReference>
<dbReference type="EMBL" id="PVNP01000003">
    <property type="protein sequence ID" value="PRO75593.1"/>
    <property type="molecule type" value="Genomic_DNA"/>
</dbReference>
<evidence type="ECO:0000259" key="3">
    <source>
        <dbReference type="PROSITE" id="PS50883"/>
    </source>
</evidence>
<comment type="caution">
    <text evidence="4">The sequence shown here is derived from an EMBL/GenBank/DDBJ whole genome shotgun (WGS) entry which is preliminary data.</text>
</comment>
<dbReference type="InterPro" id="IPR011006">
    <property type="entry name" value="CheY-like_superfamily"/>
</dbReference>
<dbReference type="InterPro" id="IPR001633">
    <property type="entry name" value="EAL_dom"/>
</dbReference>
<dbReference type="Pfam" id="PF00072">
    <property type="entry name" value="Response_reg"/>
    <property type="match status" value="1"/>
</dbReference>
<dbReference type="Gene3D" id="3.20.20.450">
    <property type="entry name" value="EAL domain"/>
    <property type="match status" value="1"/>
</dbReference>
<dbReference type="GO" id="GO:0000160">
    <property type="term" value="P:phosphorelay signal transduction system"/>
    <property type="evidence" value="ECO:0007669"/>
    <property type="project" value="InterPro"/>
</dbReference>
<dbReference type="SUPFAM" id="SSF141868">
    <property type="entry name" value="EAL domain-like"/>
    <property type="match status" value="1"/>
</dbReference>
<dbReference type="RefSeq" id="WP_105932811.1">
    <property type="nucleotide sequence ID" value="NZ_PVNP01000003.1"/>
</dbReference>
<keyword evidence="1" id="KW-0597">Phosphoprotein</keyword>
<evidence type="ECO:0000256" key="1">
    <source>
        <dbReference type="PROSITE-ProRule" id="PRU00169"/>
    </source>
</evidence>
<accession>A0A2S9VGL2</accession>
<proteinExistence type="predicted"/>
<name>A0A2S9VGL2_9ALTE</name>
<dbReference type="OrthoDB" id="9816034at2"/>
<dbReference type="InterPro" id="IPR043128">
    <property type="entry name" value="Rev_trsase/Diguanyl_cyclase"/>
</dbReference>
<feature type="modified residue" description="4-aspartylphosphate" evidence="1">
    <location>
        <position position="64"/>
    </location>
</feature>
<dbReference type="Proteomes" id="UP000238949">
    <property type="component" value="Unassembled WGS sequence"/>
</dbReference>
<dbReference type="SMART" id="SM00052">
    <property type="entry name" value="EAL"/>
    <property type="match status" value="1"/>
</dbReference>
<evidence type="ECO:0000259" key="2">
    <source>
        <dbReference type="PROSITE" id="PS50110"/>
    </source>
</evidence>
<reference evidence="5" key="1">
    <citation type="journal article" date="2020" name="Int. J. Syst. Evol. Microbiol.">
        <title>Alteromonas alba sp. nov., a marine bacterium isolated from the seawater of the West Pacific Ocean.</title>
        <authorList>
            <person name="Sun C."/>
            <person name="Wu Y.-H."/>
            <person name="Xamxidin M."/>
            <person name="Cheng H."/>
            <person name="Xu X.-W."/>
        </authorList>
    </citation>
    <scope>NUCLEOTIDE SEQUENCE [LARGE SCALE GENOMIC DNA]</scope>
    <source>
        <strain evidence="5">190</strain>
    </source>
</reference>
<dbReference type="Gene3D" id="3.30.70.270">
    <property type="match status" value="1"/>
</dbReference>